<keyword evidence="6" id="KW-0678">Repressor</keyword>
<dbReference type="GO" id="GO:0005524">
    <property type="term" value="F:ATP binding"/>
    <property type="evidence" value="ECO:0007669"/>
    <property type="project" value="UniProtKB-UniRule"/>
</dbReference>
<dbReference type="Pfam" id="PF08279">
    <property type="entry name" value="HTH_11"/>
    <property type="match status" value="1"/>
</dbReference>
<dbReference type="STRING" id="402385.SAMN05421848_0678"/>
<comment type="catalytic activity">
    <reaction evidence="5 6">
        <text>biotin + L-lysyl-[protein] + ATP = N(6)-biotinyl-L-lysyl-[protein] + AMP + diphosphate + H(+)</text>
        <dbReference type="Rhea" id="RHEA:11756"/>
        <dbReference type="Rhea" id="RHEA-COMP:9752"/>
        <dbReference type="Rhea" id="RHEA-COMP:10505"/>
        <dbReference type="ChEBI" id="CHEBI:15378"/>
        <dbReference type="ChEBI" id="CHEBI:29969"/>
        <dbReference type="ChEBI" id="CHEBI:30616"/>
        <dbReference type="ChEBI" id="CHEBI:33019"/>
        <dbReference type="ChEBI" id="CHEBI:57586"/>
        <dbReference type="ChEBI" id="CHEBI:83144"/>
        <dbReference type="ChEBI" id="CHEBI:456215"/>
        <dbReference type="EC" id="6.3.4.15"/>
    </reaction>
</comment>
<dbReference type="EC" id="6.3.4.15" evidence="6"/>
<keyword evidence="6" id="KW-0238">DNA-binding</keyword>
<keyword evidence="6" id="KW-0805">Transcription regulation</keyword>
<evidence type="ECO:0000256" key="1">
    <source>
        <dbReference type="ARBA" id="ARBA00022598"/>
    </source>
</evidence>
<evidence type="ECO:0000256" key="4">
    <source>
        <dbReference type="ARBA" id="ARBA00023267"/>
    </source>
</evidence>
<dbReference type="PROSITE" id="PS51733">
    <property type="entry name" value="BPL_LPL_CATALYTIC"/>
    <property type="match status" value="1"/>
</dbReference>
<dbReference type="InterPro" id="IPR036388">
    <property type="entry name" value="WH-like_DNA-bd_sf"/>
</dbReference>
<protein>
    <recommendedName>
        <fullName evidence="6">Bifunctional ligase/repressor BirA</fullName>
    </recommendedName>
    <alternativeName>
        <fullName evidence="6">Biotin operon repressor</fullName>
    </alternativeName>
    <alternativeName>
        <fullName evidence="6">Biotin--[acetyl-CoA-carboxylase] ligase</fullName>
        <ecNumber evidence="6">6.3.4.15</ecNumber>
    </alternativeName>
    <alternativeName>
        <fullName evidence="6">Biotin--protein ligase</fullName>
    </alternativeName>
    <alternativeName>
        <fullName evidence="6">Biotin-[acetyl-CoA carboxylase] synthetase</fullName>
    </alternativeName>
</protein>
<dbReference type="InterPro" id="IPR045864">
    <property type="entry name" value="aa-tRNA-synth_II/BPL/LPL"/>
</dbReference>
<dbReference type="InterPro" id="IPR036390">
    <property type="entry name" value="WH_DNA-bd_sf"/>
</dbReference>
<dbReference type="PANTHER" id="PTHR12835">
    <property type="entry name" value="BIOTIN PROTEIN LIGASE"/>
    <property type="match status" value="1"/>
</dbReference>
<dbReference type="AlphaFoldDB" id="A0A1I1HNJ9"/>
<comment type="function">
    <text evidence="6">Acts both as a biotin--[acetyl-CoA-carboxylase] ligase and a biotin-operon repressor. In the presence of ATP, BirA activates biotin to form the BirA-biotinyl-5'-adenylate (BirA-bio-5'-AMP or holoBirA) complex. HoloBirA can either transfer the biotinyl moiety to the biotin carboxyl carrier protein (BCCP) subunit of acetyl-CoA carboxylase, or bind to the biotin operator site and inhibit transcription of the operon.</text>
</comment>
<evidence type="ECO:0000313" key="9">
    <source>
        <dbReference type="Proteomes" id="UP000199046"/>
    </source>
</evidence>
<dbReference type="GO" id="GO:0003677">
    <property type="term" value="F:DNA binding"/>
    <property type="evidence" value="ECO:0007669"/>
    <property type="project" value="UniProtKB-UniRule"/>
</dbReference>
<keyword evidence="9" id="KW-1185">Reference proteome</keyword>
<dbReference type="CDD" id="cd16442">
    <property type="entry name" value="BPL"/>
    <property type="match status" value="1"/>
</dbReference>
<dbReference type="InterPro" id="IPR004408">
    <property type="entry name" value="Biotin_CoA_COase_ligase"/>
</dbReference>
<dbReference type="InterPro" id="IPR008988">
    <property type="entry name" value="Transcriptional_repressor_C"/>
</dbReference>
<accession>A0A1I1HNJ9</accession>
<dbReference type="Gene3D" id="1.10.10.10">
    <property type="entry name" value="Winged helix-like DNA-binding domain superfamily/Winged helix DNA-binding domain"/>
    <property type="match status" value="1"/>
</dbReference>
<proteinExistence type="inferred from homology"/>
<dbReference type="HAMAP" id="MF_00978">
    <property type="entry name" value="Bifunct_BirA"/>
    <property type="match status" value="1"/>
</dbReference>
<dbReference type="InterPro" id="IPR013196">
    <property type="entry name" value="HTH_11"/>
</dbReference>
<dbReference type="Gene3D" id="2.30.30.100">
    <property type="match status" value="1"/>
</dbReference>
<keyword evidence="6" id="KW-0804">Transcription</keyword>
<dbReference type="SUPFAM" id="SSF55681">
    <property type="entry name" value="Class II aaRS and biotin synthetases"/>
    <property type="match status" value="1"/>
</dbReference>
<organism evidence="8 9">
    <name type="scientific">Kushneria avicenniae</name>
    <dbReference type="NCBI Taxonomy" id="402385"/>
    <lineage>
        <taxon>Bacteria</taxon>
        <taxon>Pseudomonadati</taxon>
        <taxon>Pseudomonadota</taxon>
        <taxon>Gammaproteobacteria</taxon>
        <taxon>Oceanospirillales</taxon>
        <taxon>Halomonadaceae</taxon>
        <taxon>Kushneria</taxon>
    </lineage>
</organism>
<keyword evidence="2 6" id="KW-0547">Nucleotide-binding</keyword>
<dbReference type="Gene3D" id="3.30.930.10">
    <property type="entry name" value="Bira Bifunctional Protein, Domain 2"/>
    <property type="match status" value="1"/>
</dbReference>
<feature type="binding site" evidence="6">
    <location>
        <position position="167"/>
    </location>
    <ligand>
        <name>biotin</name>
        <dbReference type="ChEBI" id="CHEBI:57586"/>
    </ligand>
</feature>
<dbReference type="SUPFAM" id="SSF50037">
    <property type="entry name" value="C-terminal domain of transcriptional repressors"/>
    <property type="match status" value="1"/>
</dbReference>
<sequence length="378" mass="41031">MARGITDLNPVFGDYKGYPKGYPFYFRARLLLKGGSVAMWMNTRARNNDCNPMSISDLIRLMSDGAFHSGEALGKEMGVSRTAVWKQLRKLEGLGLSVEAARGCGYRLIDPPEPLRGPDIVAGLSRSSRQSLRHLFIEDSIDSTNTFLLDRFAQGAGHGEVCLAEWQSAGRGRRGRSFYSEWGGNIHFSIGWQFESGVGALEGLSLAVGVIMADLLSEQGVSIELKWPNDLLVSTPSGTSKLGGILIEVQGDTAGPCQVVIGVGVNVRLSDSGRTGIDQSVAAITDLVPEISRNALVSAMIDQHVQLLECFEATGFAAWRDRWNRYHVYQNKMVQIHQGSTVSEGVAEGVDDTGNLIVRRNGECMRFAGGEVSLRGCS</sequence>
<comment type="caution">
    <text evidence="6">Lacks conserved residue(s) required for the propagation of feature annotation.</text>
</comment>
<dbReference type="InterPro" id="IPR003142">
    <property type="entry name" value="BPL_C"/>
</dbReference>
<dbReference type="NCBIfam" id="TIGR00121">
    <property type="entry name" value="birA_ligase"/>
    <property type="match status" value="1"/>
</dbReference>
<dbReference type="Pfam" id="PF02237">
    <property type="entry name" value="BPL_C"/>
    <property type="match status" value="1"/>
</dbReference>
<feature type="binding site" evidence="6">
    <location>
        <begin position="143"/>
        <end position="145"/>
    </location>
    <ligand>
        <name>biotin</name>
        <dbReference type="ChEBI" id="CHEBI:57586"/>
    </ligand>
</feature>
<feature type="domain" description="BPL/LPL catalytic" evidence="7">
    <location>
        <begin position="119"/>
        <end position="312"/>
    </location>
</feature>
<evidence type="ECO:0000256" key="6">
    <source>
        <dbReference type="HAMAP-Rule" id="MF_00978"/>
    </source>
</evidence>
<dbReference type="EMBL" id="FOLY01000002">
    <property type="protein sequence ID" value="SFC23013.1"/>
    <property type="molecule type" value="Genomic_DNA"/>
</dbReference>
<dbReference type="GO" id="GO:0006355">
    <property type="term" value="P:regulation of DNA-templated transcription"/>
    <property type="evidence" value="ECO:0007669"/>
    <property type="project" value="UniProtKB-UniRule"/>
</dbReference>
<dbReference type="Proteomes" id="UP000199046">
    <property type="component" value="Unassembled WGS sequence"/>
</dbReference>
<dbReference type="InterPro" id="IPR030855">
    <property type="entry name" value="Bifunct_BirA"/>
</dbReference>
<gene>
    <name evidence="6" type="primary">birA</name>
    <name evidence="8" type="ORF">SAMN05421848_0678</name>
</gene>
<dbReference type="GO" id="GO:0004077">
    <property type="term" value="F:biotin--[biotin carboxyl-carrier protein] ligase activity"/>
    <property type="evidence" value="ECO:0007669"/>
    <property type="project" value="UniProtKB-UniRule"/>
</dbReference>
<reference evidence="9" key="1">
    <citation type="submission" date="2016-10" db="EMBL/GenBank/DDBJ databases">
        <authorList>
            <person name="Varghese N."/>
            <person name="Submissions S."/>
        </authorList>
    </citation>
    <scope>NUCLEOTIDE SEQUENCE [LARGE SCALE GENOMIC DNA]</scope>
    <source>
        <strain evidence="9">DSM 23439</strain>
    </source>
</reference>
<comment type="similarity">
    <text evidence="6">Belongs to the biotin--protein ligase family.</text>
</comment>
<evidence type="ECO:0000256" key="2">
    <source>
        <dbReference type="ARBA" id="ARBA00022741"/>
    </source>
</evidence>
<feature type="binding site" evidence="6">
    <location>
        <begin position="171"/>
        <end position="173"/>
    </location>
    <ligand>
        <name>biotin</name>
        <dbReference type="ChEBI" id="CHEBI:57586"/>
    </ligand>
</feature>
<dbReference type="GO" id="GO:0005737">
    <property type="term" value="C:cytoplasm"/>
    <property type="evidence" value="ECO:0007669"/>
    <property type="project" value="TreeGrafter"/>
</dbReference>
<evidence type="ECO:0000256" key="5">
    <source>
        <dbReference type="ARBA" id="ARBA00047846"/>
    </source>
</evidence>
<name>A0A1I1HNJ9_9GAMM</name>
<evidence type="ECO:0000313" key="8">
    <source>
        <dbReference type="EMBL" id="SFC23013.1"/>
    </source>
</evidence>
<keyword evidence="4 6" id="KW-0092">Biotin</keyword>
<dbReference type="SUPFAM" id="SSF46785">
    <property type="entry name" value="Winged helix' DNA-binding domain"/>
    <property type="match status" value="1"/>
</dbReference>
<keyword evidence="3 6" id="KW-0067">ATP-binding</keyword>
<dbReference type="PANTHER" id="PTHR12835:SF5">
    <property type="entry name" value="BIOTIN--PROTEIN LIGASE"/>
    <property type="match status" value="1"/>
</dbReference>
<keyword evidence="1 6" id="KW-0436">Ligase</keyword>
<feature type="DNA-binding region" description="H-T-H motif" evidence="6">
    <location>
        <begin position="70"/>
        <end position="89"/>
    </location>
</feature>
<evidence type="ECO:0000259" key="7">
    <source>
        <dbReference type="PROSITE" id="PS51733"/>
    </source>
</evidence>
<evidence type="ECO:0000256" key="3">
    <source>
        <dbReference type="ARBA" id="ARBA00022840"/>
    </source>
</evidence>
<dbReference type="InterPro" id="IPR004143">
    <property type="entry name" value="BPL_LPL_catalytic"/>
</dbReference>
<dbReference type="Pfam" id="PF03099">
    <property type="entry name" value="BPL_LplA_LipB"/>
    <property type="match status" value="1"/>
</dbReference>